<proteinExistence type="predicted"/>
<protein>
    <submittedName>
        <fullName evidence="2">Uncharacterized protein</fullName>
    </submittedName>
</protein>
<dbReference type="Proteomes" id="UP000317909">
    <property type="component" value="Chromosome"/>
</dbReference>
<dbReference type="KEGG" id="llh:I41_05150"/>
<keyword evidence="1" id="KW-0812">Transmembrane</keyword>
<reference evidence="2 3" key="1">
    <citation type="submission" date="2019-02" db="EMBL/GenBank/DDBJ databases">
        <title>Deep-cultivation of Planctomycetes and their phenomic and genomic characterization uncovers novel biology.</title>
        <authorList>
            <person name="Wiegand S."/>
            <person name="Jogler M."/>
            <person name="Boedeker C."/>
            <person name="Pinto D."/>
            <person name="Vollmers J."/>
            <person name="Rivas-Marin E."/>
            <person name="Kohn T."/>
            <person name="Peeters S.H."/>
            <person name="Heuer A."/>
            <person name="Rast P."/>
            <person name="Oberbeckmann S."/>
            <person name="Bunk B."/>
            <person name="Jeske O."/>
            <person name="Meyerdierks A."/>
            <person name="Storesund J.E."/>
            <person name="Kallscheuer N."/>
            <person name="Luecker S."/>
            <person name="Lage O.M."/>
            <person name="Pohl T."/>
            <person name="Merkel B.J."/>
            <person name="Hornburger P."/>
            <person name="Mueller R.-W."/>
            <person name="Bruemmer F."/>
            <person name="Labrenz M."/>
            <person name="Spormann A.M."/>
            <person name="Op den Camp H."/>
            <person name="Overmann J."/>
            <person name="Amann R."/>
            <person name="Jetten M.S.M."/>
            <person name="Mascher T."/>
            <person name="Medema M.H."/>
            <person name="Devos D.P."/>
            <person name="Kaster A.-K."/>
            <person name="Ovreas L."/>
            <person name="Rohde M."/>
            <person name="Galperin M.Y."/>
            <person name="Jogler C."/>
        </authorList>
    </citation>
    <scope>NUCLEOTIDE SEQUENCE [LARGE SCALE GENOMIC DNA]</scope>
    <source>
        <strain evidence="2 3">I41</strain>
    </source>
</reference>
<feature type="transmembrane region" description="Helical" evidence="1">
    <location>
        <begin position="24"/>
        <end position="44"/>
    </location>
</feature>
<name>A0A517TSK9_9BACT</name>
<gene>
    <name evidence="2" type="ORF">I41_05150</name>
</gene>
<dbReference type="EMBL" id="CP036339">
    <property type="protein sequence ID" value="QDT71358.1"/>
    <property type="molecule type" value="Genomic_DNA"/>
</dbReference>
<accession>A0A517TSK9</accession>
<evidence type="ECO:0000313" key="3">
    <source>
        <dbReference type="Proteomes" id="UP000317909"/>
    </source>
</evidence>
<keyword evidence="1" id="KW-0472">Membrane</keyword>
<evidence type="ECO:0000256" key="1">
    <source>
        <dbReference type="SAM" id="Phobius"/>
    </source>
</evidence>
<sequence length="83" mass="9039">MVRFLASLVASAIAAQVAFYDILSFIRAYPFLHGAIIGAALFGLIRLGEIAVKRRLPAWTVVPAVAIITGYVYWHFMVGMVGV</sequence>
<organism evidence="2 3">
    <name type="scientific">Lacipirellula limnantheis</name>
    <dbReference type="NCBI Taxonomy" id="2528024"/>
    <lineage>
        <taxon>Bacteria</taxon>
        <taxon>Pseudomonadati</taxon>
        <taxon>Planctomycetota</taxon>
        <taxon>Planctomycetia</taxon>
        <taxon>Pirellulales</taxon>
        <taxon>Lacipirellulaceae</taxon>
        <taxon>Lacipirellula</taxon>
    </lineage>
</organism>
<feature type="transmembrane region" description="Helical" evidence="1">
    <location>
        <begin position="56"/>
        <end position="74"/>
    </location>
</feature>
<evidence type="ECO:0000313" key="2">
    <source>
        <dbReference type="EMBL" id="QDT71358.1"/>
    </source>
</evidence>
<keyword evidence="1" id="KW-1133">Transmembrane helix</keyword>
<dbReference type="AlphaFoldDB" id="A0A517TSK9"/>
<keyword evidence="3" id="KW-1185">Reference proteome</keyword>